<evidence type="ECO:0000256" key="3">
    <source>
        <dbReference type="ARBA" id="ARBA00022801"/>
    </source>
</evidence>
<keyword evidence="8" id="KW-1185">Reference proteome</keyword>
<sequence length="177" mass="20120">MVTDLGPEWHIGPDGRYFRRAARVLLFDDANRLLLVRGHDVDQPERTWWFTVGGGIDAGESARDAAVRELVEETGLSLRPDALIGPVLTRSAIFDFFARDVRQDEEFFMARIDAPGELSAAGWTQVEQDFMDEMRWWDLDALESVTVEIFPAQLVEITRELLEGWDGTVRHLGEVSE</sequence>
<comment type="similarity">
    <text evidence="2 5">Belongs to the Nudix hydrolase family.</text>
</comment>
<dbReference type="PANTHER" id="PTHR43046">
    <property type="entry name" value="GDP-MANNOSE MANNOSYL HYDROLASE"/>
    <property type="match status" value="1"/>
</dbReference>
<dbReference type="CDD" id="cd04685">
    <property type="entry name" value="NUDIX_Hydrolase"/>
    <property type="match status" value="1"/>
</dbReference>
<accession>A0ABY2E1J1</accession>
<dbReference type="PROSITE" id="PS00893">
    <property type="entry name" value="NUDIX_BOX"/>
    <property type="match status" value="1"/>
</dbReference>
<evidence type="ECO:0000256" key="5">
    <source>
        <dbReference type="RuleBase" id="RU003476"/>
    </source>
</evidence>
<dbReference type="PANTHER" id="PTHR43046:SF12">
    <property type="entry name" value="GDP-MANNOSE MANNOSYL HYDROLASE"/>
    <property type="match status" value="1"/>
</dbReference>
<proteinExistence type="inferred from homology"/>
<gene>
    <name evidence="7" type="ORF">EXU48_12900</name>
</gene>
<dbReference type="Gene3D" id="3.90.79.10">
    <property type="entry name" value="Nucleoside Triphosphate Pyrophosphohydrolase"/>
    <property type="match status" value="1"/>
</dbReference>
<comment type="caution">
    <text evidence="7">The sequence shown here is derived from an EMBL/GenBank/DDBJ whole genome shotgun (WGS) entry which is preliminary data.</text>
</comment>
<dbReference type="PROSITE" id="PS51462">
    <property type="entry name" value="NUDIX"/>
    <property type="match status" value="1"/>
</dbReference>
<evidence type="ECO:0000259" key="6">
    <source>
        <dbReference type="PROSITE" id="PS51462"/>
    </source>
</evidence>
<evidence type="ECO:0000256" key="1">
    <source>
        <dbReference type="ARBA" id="ARBA00001946"/>
    </source>
</evidence>
<keyword evidence="3 5" id="KW-0378">Hydrolase</keyword>
<name>A0ABY2E1J1_9MICO</name>
<dbReference type="EMBL" id="SMNA01000006">
    <property type="protein sequence ID" value="TDE92457.1"/>
    <property type="molecule type" value="Genomic_DNA"/>
</dbReference>
<organism evidence="7 8">
    <name type="scientific">Occultella glacieicola</name>
    <dbReference type="NCBI Taxonomy" id="2518684"/>
    <lineage>
        <taxon>Bacteria</taxon>
        <taxon>Bacillati</taxon>
        <taxon>Actinomycetota</taxon>
        <taxon>Actinomycetes</taxon>
        <taxon>Micrococcales</taxon>
        <taxon>Ruaniaceae</taxon>
        <taxon>Occultella</taxon>
    </lineage>
</organism>
<dbReference type="InterPro" id="IPR000086">
    <property type="entry name" value="NUDIX_hydrolase_dom"/>
</dbReference>
<keyword evidence="4" id="KW-0460">Magnesium</keyword>
<dbReference type="InterPro" id="IPR020476">
    <property type="entry name" value="Nudix_hydrolase"/>
</dbReference>
<reference evidence="7 8" key="1">
    <citation type="submission" date="2019-03" db="EMBL/GenBank/DDBJ databases">
        <title>Genomic features of bacteria from cold environments.</title>
        <authorList>
            <person name="Shen L."/>
        </authorList>
    </citation>
    <scope>NUCLEOTIDE SEQUENCE [LARGE SCALE GENOMIC DNA]</scope>
    <source>
        <strain evidence="8">T3246-1</strain>
    </source>
</reference>
<evidence type="ECO:0000313" key="8">
    <source>
        <dbReference type="Proteomes" id="UP000504882"/>
    </source>
</evidence>
<feature type="domain" description="Nudix hydrolase" evidence="6">
    <location>
        <begin position="17"/>
        <end position="160"/>
    </location>
</feature>
<evidence type="ECO:0000256" key="4">
    <source>
        <dbReference type="ARBA" id="ARBA00022842"/>
    </source>
</evidence>
<dbReference type="InterPro" id="IPR020084">
    <property type="entry name" value="NUDIX_hydrolase_CS"/>
</dbReference>
<dbReference type="Proteomes" id="UP000504882">
    <property type="component" value="Unassembled WGS sequence"/>
</dbReference>
<dbReference type="InterPro" id="IPR015797">
    <property type="entry name" value="NUDIX_hydrolase-like_dom_sf"/>
</dbReference>
<comment type="cofactor">
    <cofactor evidence="1">
        <name>Mg(2+)</name>
        <dbReference type="ChEBI" id="CHEBI:18420"/>
    </cofactor>
</comment>
<dbReference type="Pfam" id="PF00293">
    <property type="entry name" value="NUDIX"/>
    <property type="match status" value="1"/>
</dbReference>
<dbReference type="SUPFAM" id="SSF55811">
    <property type="entry name" value="Nudix"/>
    <property type="match status" value="1"/>
</dbReference>
<dbReference type="PRINTS" id="PR00502">
    <property type="entry name" value="NUDIXFAMILY"/>
</dbReference>
<protein>
    <submittedName>
        <fullName evidence="7">NUDIX domain-containing protein</fullName>
    </submittedName>
</protein>
<evidence type="ECO:0000256" key="2">
    <source>
        <dbReference type="ARBA" id="ARBA00005582"/>
    </source>
</evidence>
<evidence type="ECO:0000313" key="7">
    <source>
        <dbReference type="EMBL" id="TDE92457.1"/>
    </source>
</evidence>